<proteinExistence type="predicted"/>
<sequence>MAPQVCLCHPDTPRPLGLSTRHHPNPPRFGPLDWNVLSDLSSVFIPNGLTLIAFDPVTNTAVEVTQEELFKIIHYGAGLRMNFTNLGPRPPKYDLVAGLVNLYLAPWFRCRFTLVLASSNRYESPAPVTYSNFFTPNSEYSQRYRNADLIANVHARYPKVPSISLPPPVYSSPSSSRGPNEPELGSIHSRERGLRFDLELQEIVVIQAHEEGSEMGQEEEGIQECPYERKCRRNGGGGGGGEGYTDDGGEFEPGCGCGLSGWGRLRLRCRFSFGRGFFNFPVDVMVDVEADEDDIYN</sequence>
<organism evidence="2 3">
    <name type="scientific">Marasmius tenuissimus</name>
    <dbReference type="NCBI Taxonomy" id="585030"/>
    <lineage>
        <taxon>Eukaryota</taxon>
        <taxon>Fungi</taxon>
        <taxon>Dikarya</taxon>
        <taxon>Basidiomycota</taxon>
        <taxon>Agaricomycotina</taxon>
        <taxon>Agaricomycetes</taxon>
        <taxon>Agaricomycetidae</taxon>
        <taxon>Agaricales</taxon>
        <taxon>Marasmiineae</taxon>
        <taxon>Marasmiaceae</taxon>
        <taxon>Marasmius</taxon>
    </lineage>
</organism>
<accession>A0ABR2ZAH4</accession>
<protein>
    <submittedName>
        <fullName evidence="2">Uncharacterized protein</fullName>
    </submittedName>
</protein>
<keyword evidence="3" id="KW-1185">Reference proteome</keyword>
<evidence type="ECO:0000256" key="1">
    <source>
        <dbReference type="SAM" id="MobiDB-lite"/>
    </source>
</evidence>
<feature type="compositionally biased region" description="Low complexity" evidence="1">
    <location>
        <begin position="171"/>
        <end position="182"/>
    </location>
</feature>
<dbReference type="Proteomes" id="UP001437256">
    <property type="component" value="Unassembled WGS sequence"/>
</dbReference>
<evidence type="ECO:0000313" key="2">
    <source>
        <dbReference type="EMBL" id="KAL0058219.1"/>
    </source>
</evidence>
<name>A0ABR2ZAH4_9AGAR</name>
<gene>
    <name evidence="2" type="ORF">AAF712_015115</name>
</gene>
<comment type="caution">
    <text evidence="2">The sequence shown here is derived from an EMBL/GenBank/DDBJ whole genome shotgun (WGS) entry which is preliminary data.</text>
</comment>
<dbReference type="EMBL" id="JBBXMP010000347">
    <property type="protein sequence ID" value="KAL0058219.1"/>
    <property type="molecule type" value="Genomic_DNA"/>
</dbReference>
<feature type="region of interest" description="Disordered" evidence="1">
    <location>
        <begin position="166"/>
        <end position="186"/>
    </location>
</feature>
<evidence type="ECO:0000313" key="3">
    <source>
        <dbReference type="Proteomes" id="UP001437256"/>
    </source>
</evidence>
<reference evidence="2 3" key="1">
    <citation type="submission" date="2024-05" db="EMBL/GenBank/DDBJ databases">
        <title>A draft genome resource for the thread blight pathogen Marasmius tenuissimus strain MS-2.</title>
        <authorList>
            <person name="Yulfo-Soto G.E."/>
            <person name="Baruah I.K."/>
            <person name="Amoako-Attah I."/>
            <person name="Bukari Y."/>
            <person name="Meinhardt L.W."/>
            <person name="Bailey B.A."/>
            <person name="Cohen S.P."/>
        </authorList>
    </citation>
    <scope>NUCLEOTIDE SEQUENCE [LARGE SCALE GENOMIC DNA]</scope>
    <source>
        <strain evidence="2 3">MS-2</strain>
    </source>
</reference>